<feature type="region of interest" description="Disordered" evidence="9">
    <location>
        <begin position="234"/>
        <end position="254"/>
    </location>
</feature>
<keyword evidence="10" id="KW-0732">Signal</keyword>
<dbReference type="RefSeq" id="WP_151119240.1">
    <property type="nucleotide sequence ID" value="NZ_CP042582.1"/>
</dbReference>
<dbReference type="NCBIfam" id="TIGR01844">
    <property type="entry name" value="type_I_sec_TolC"/>
    <property type="match status" value="1"/>
</dbReference>
<evidence type="ECO:0000313" key="12">
    <source>
        <dbReference type="Proteomes" id="UP000325797"/>
    </source>
</evidence>
<comment type="subcellular location">
    <subcellularLocation>
        <location evidence="1">Cell outer membrane</location>
    </subcellularLocation>
</comment>
<dbReference type="GO" id="GO:0009279">
    <property type="term" value="C:cell outer membrane"/>
    <property type="evidence" value="ECO:0007669"/>
    <property type="project" value="UniProtKB-SubCell"/>
</dbReference>
<evidence type="ECO:0000256" key="6">
    <source>
        <dbReference type="ARBA" id="ARBA00023136"/>
    </source>
</evidence>
<dbReference type="InterPro" id="IPR051906">
    <property type="entry name" value="TolC-like"/>
</dbReference>
<evidence type="ECO:0000256" key="2">
    <source>
        <dbReference type="ARBA" id="ARBA00007613"/>
    </source>
</evidence>
<evidence type="ECO:0000256" key="3">
    <source>
        <dbReference type="ARBA" id="ARBA00022448"/>
    </source>
</evidence>
<keyword evidence="4" id="KW-1134">Transmembrane beta strand</keyword>
<dbReference type="GO" id="GO:1990281">
    <property type="term" value="C:efflux pump complex"/>
    <property type="evidence" value="ECO:0007669"/>
    <property type="project" value="TreeGrafter"/>
</dbReference>
<dbReference type="Gene3D" id="1.20.1600.10">
    <property type="entry name" value="Outer membrane efflux proteins (OEP)"/>
    <property type="match status" value="1"/>
</dbReference>
<accession>A0A5J6N944</accession>
<proteinExistence type="inferred from homology"/>
<keyword evidence="7" id="KW-0998">Cell outer membrane</keyword>
<dbReference type="PANTHER" id="PTHR30026:SF22">
    <property type="entry name" value="OUTER MEMBRANE EFFLUX PROTEIN"/>
    <property type="match status" value="1"/>
</dbReference>
<comment type="similarity">
    <text evidence="2">Belongs to the outer membrane factor (OMF) (TC 1.B.17) family.</text>
</comment>
<dbReference type="AlphaFoldDB" id="A0A5J6N944"/>
<dbReference type="GO" id="GO:0015562">
    <property type="term" value="F:efflux transmembrane transporter activity"/>
    <property type="evidence" value="ECO:0007669"/>
    <property type="project" value="InterPro"/>
</dbReference>
<evidence type="ECO:0000256" key="8">
    <source>
        <dbReference type="SAM" id="Coils"/>
    </source>
</evidence>
<keyword evidence="6" id="KW-0472">Membrane</keyword>
<sequence length="464" mass="50021">MLSRRARLFRPVVRSLSVPPLAALALALVVSQAETARAADTLTDALAKAYDNNPQLQAARAQLRATDEGVPQAKSGWRPTVTTTGNVGEEWVNNDPGSKGDFQPRGVDLQITQPLYTGERTPSALRQAESLILAQRSVLMSAEQNVLLSAVTAYMNVVQSEAVLELNRNQETVISRDLEATRTRFEVGELTKTDVAQAEARLAGATAARIQAEGQLAAARAVYVNVIGDSPGTLEQPAPLANLPSSEEETVSGSENTPDVIAAKYNEQAAHDGIDVAFSQIMPFLNLVGTAGTADETSARNTGRDSASIMLQLTVPLYQAGLPAANVRQSKQVAAQRRQELENQRRLAVQNAVQAWQALETARAQIKSFVSQVEANKVALEGVRLEANVGARTVLDILDAEQEYLNAQVSLVGARRDEVVAAYAVESAIGRLTARDLGLPVDYYDVEAYYKEVHDKFWGFGDGQ</sequence>
<keyword evidence="3" id="KW-0813">Transport</keyword>
<name>A0A5J6N944_9PROT</name>
<evidence type="ECO:0000256" key="4">
    <source>
        <dbReference type="ARBA" id="ARBA00022452"/>
    </source>
</evidence>
<evidence type="ECO:0000313" key="11">
    <source>
        <dbReference type="EMBL" id="QEX23916.1"/>
    </source>
</evidence>
<evidence type="ECO:0000256" key="7">
    <source>
        <dbReference type="ARBA" id="ARBA00023237"/>
    </source>
</evidence>
<dbReference type="Proteomes" id="UP000325797">
    <property type="component" value="Chromosome"/>
</dbReference>
<organism evidence="11 12">
    <name type="scientific">Hypericibacter adhaerens</name>
    <dbReference type="NCBI Taxonomy" id="2602016"/>
    <lineage>
        <taxon>Bacteria</taxon>
        <taxon>Pseudomonadati</taxon>
        <taxon>Pseudomonadota</taxon>
        <taxon>Alphaproteobacteria</taxon>
        <taxon>Rhodospirillales</taxon>
        <taxon>Dongiaceae</taxon>
        <taxon>Hypericibacter</taxon>
    </lineage>
</organism>
<dbReference type="KEGG" id="hadh:FRZ61_38550"/>
<dbReference type="InterPro" id="IPR003423">
    <property type="entry name" value="OMP_efflux"/>
</dbReference>
<feature type="region of interest" description="Disordered" evidence="9">
    <location>
        <begin position="68"/>
        <end position="104"/>
    </location>
</feature>
<gene>
    <name evidence="11" type="ORF">FRZ61_38550</name>
</gene>
<reference evidence="11 12" key="1">
    <citation type="submission" date="2019-08" db="EMBL/GenBank/DDBJ databases">
        <title>Hyperibacter terrae gen. nov., sp. nov. and Hyperibacter viscosus sp. nov., two new members in the family Rhodospirillaceae isolated from the rhizosphere of Hypericum perforatum.</title>
        <authorList>
            <person name="Noviana Z."/>
        </authorList>
    </citation>
    <scope>NUCLEOTIDE SEQUENCE [LARGE SCALE GENOMIC DNA]</scope>
    <source>
        <strain evidence="11 12">R5959</strain>
    </source>
</reference>
<evidence type="ECO:0000256" key="9">
    <source>
        <dbReference type="SAM" id="MobiDB-lite"/>
    </source>
</evidence>
<dbReference type="GO" id="GO:0015288">
    <property type="term" value="F:porin activity"/>
    <property type="evidence" value="ECO:0007669"/>
    <property type="project" value="TreeGrafter"/>
</dbReference>
<dbReference type="OrthoDB" id="9789368at2"/>
<protein>
    <submittedName>
        <fullName evidence="11">Type I secretion protein TolC</fullName>
    </submittedName>
</protein>
<dbReference type="PANTHER" id="PTHR30026">
    <property type="entry name" value="OUTER MEMBRANE PROTEIN TOLC"/>
    <property type="match status" value="1"/>
</dbReference>
<feature type="chain" id="PRO_5023823876" evidence="10">
    <location>
        <begin position="39"/>
        <end position="464"/>
    </location>
</feature>
<feature type="signal peptide" evidence="10">
    <location>
        <begin position="1"/>
        <end position="38"/>
    </location>
</feature>
<keyword evidence="8" id="KW-0175">Coiled coil</keyword>
<evidence type="ECO:0000256" key="10">
    <source>
        <dbReference type="SAM" id="SignalP"/>
    </source>
</evidence>
<dbReference type="Pfam" id="PF02321">
    <property type="entry name" value="OEP"/>
    <property type="match status" value="2"/>
</dbReference>
<feature type="coiled-coil region" evidence="8">
    <location>
        <begin position="324"/>
        <end position="351"/>
    </location>
</feature>
<evidence type="ECO:0000256" key="1">
    <source>
        <dbReference type="ARBA" id="ARBA00004442"/>
    </source>
</evidence>
<dbReference type="EMBL" id="CP042582">
    <property type="protein sequence ID" value="QEX23916.1"/>
    <property type="molecule type" value="Genomic_DNA"/>
</dbReference>
<evidence type="ECO:0000256" key="5">
    <source>
        <dbReference type="ARBA" id="ARBA00022692"/>
    </source>
</evidence>
<dbReference type="SUPFAM" id="SSF56954">
    <property type="entry name" value="Outer membrane efflux proteins (OEP)"/>
    <property type="match status" value="1"/>
</dbReference>
<dbReference type="InterPro" id="IPR010130">
    <property type="entry name" value="T1SS_OMP_TolC"/>
</dbReference>
<keyword evidence="5" id="KW-0812">Transmembrane</keyword>
<keyword evidence="12" id="KW-1185">Reference proteome</keyword>